<organism evidence="1 2">
    <name type="scientific">Stegodyphus mimosarum</name>
    <name type="common">African social velvet spider</name>
    <dbReference type="NCBI Taxonomy" id="407821"/>
    <lineage>
        <taxon>Eukaryota</taxon>
        <taxon>Metazoa</taxon>
        <taxon>Ecdysozoa</taxon>
        <taxon>Arthropoda</taxon>
        <taxon>Chelicerata</taxon>
        <taxon>Arachnida</taxon>
        <taxon>Araneae</taxon>
        <taxon>Araneomorphae</taxon>
        <taxon>Entelegynae</taxon>
        <taxon>Eresoidea</taxon>
        <taxon>Eresidae</taxon>
        <taxon>Stegodyphus</taxon>
    </lineage>
</organism>
<dbReference type="Gene3D" id="3.80.10.10">
    <property type="entry name" value="Ribonuclease Inhibitor"/>
    <property type="match status" value="1"/>
</dbReference>
<dbReference type="AlphaFoldDB" id="A0A087U2N6"/>
<evidence type="ECO:0000313" key="2">
    <source>
        <dbReference type="Proteomes" id="UP000054359"/>
    </source>
</evidence>
<accession>A0A087U2N6</accession>
<dbReference type="STRING" id="407821.A0A087U2N6"/>
<dbReference type="EMBL" id="KK117870">
    <property type="protein sequence ID" value="KFM71625.1"/>
    <property type="molecule type" value="Genomic_DNA"/>
</dbReference>
<dbReference type="OrthoDB" id="6421368at2759"/>
<dbReference type="Proteomes" id="UP000054359">
    <property type="component" value="Unassembled WGS sequence"/>
</dbReference>
<proteinExistence type="predicted"/>
<feature type="non-terminal residue" evidence="1">
    <location>
        <position position="356"/>
    </location>
</feature>
<protein>
    <submittedName>
        <fullName evidence="1">Uncharacterized protein</fullName>
    </submittedName>
</protein>
<sequence length="356" mass="40099">MDFDIKHVLVKGCGTVTMPLGALTHLRLETIQLLDIKQLNIKPFALAGVQGIESLTIANVSEFNVRSHGFVGLFNISRLIISNVSATYLSTNSFGFVSNVKYFLIEHSNFVHVEDAAFFIANITTFKVYNTKFHELRNTSFEVHISDEVIFENCYFGETNEHSFSLSSIHNITFQSCKFGLLAASSFLSSELQTFILQNCTIETLEKDAFASLDVSEKLIFTHNSIEIVDAYAMTSNIVSNFTKPLKVENCCNGFTCDCSIFWMLSSDYDSRQYDSFSQQSFCIGNPSTKLTDLVPVLDSSENCMTLEMKSRQLPKEFAIYKSKGQILSLQIGMQLLNMIWIFHFVSSTHYAAEVI</sequence>
<dbReference type="SUPFAM" id="SSF52058">
    <property type="entry name" value="L domain-like"/>
    <property type="match status" value="1"/>
</dbReference>
<keyword evidence="2" id="KW-1185">Reference proteome</keyword>
<reference evidence="1 2" key="1">
    <citation type="submission" date="2013-11" db="EMBL/GenBank/DDBJ databases">
        <title>Genome sequencing of Stegodyphus mimosarum.</title>
        <authorList>
            <person name="Bechsgaard J."/>
        </authorList>
    </citation>
    <scope>NUCLEOTIDE SEQUENCE [LARGE SCALE GENOMIC DNA]</scope>
</reference>
<evidence type="ECO:0000313" key="1">
    <source>
        <dbReference type="EMBL" id="KFM71625.1"/>
    </source>
</evidence>
<name>A0A087U2N6_STEMI</name>
<dbReference type="InterPro" id="IPR032675">
    <property type="entry name" value="LRR_dom_sf"/>
</dbReference>
<dbReference type="OMA" id="ERVDCAC"/>
<gene>
    <name evidence="1" type="ORF">X975_14685</name>
</gene>